<reference evidence="11 12" key="1">
    <citation type="submission" date="2015-07" db="EMBL/GenBank/DDBJ databases">
        <title>Whole genome sequence of Herpetosiphon geysericola DSM 7119.</title>
        <authorList>
            <person name="Hemp J."/>
            <person name="Ward L.M."/>
            <person name="Pace L.A."/>
            <person name="Fischer W.W."/>
        </authorList>
    </citation>
    <scope>NUCLEOTIDE SEQUENCE [LARGE SCALE GENOMIC DNA]</scope>
    <source>
        <strain evidence="11 12">DSM 7119</strain>
    </source>
</reference>
<dbReference type="CDD" id="cd13646">
    <property type="entry name" value="PBP2_EcHMBS_like"/>
    <property type="match status" value="1"/>
</dbReference>
<comment type="miscellaneous">
    <text evidence="8">The porphobilinogen subunits are added to the dipyrromethane group.</text>
</comment>
<dbReference type="SUPFAM" id="SSF54782">
    <property type="entry name" value="Porphobilinogen deaminase (hydroxymethylbilane synthase), C-terminal domain"/>
    <property type="match status" value="1"/>
</dbReference>
<dbReference type="AlphaFoldDB" id="A0A0P6XPP5"/>
<dbReference type="GO" id="GO:0006782">
    <property type="term" value="P:protoporphyrinogen IX biosynthetic process"/>
    <property type="evidence" value="ECO:0007669"/>
    <property type="project" value="UniProtKB-UniRule"/>
</dbReference>
<dbReference type="PIRSF" id="PIRSF001438">
    <property type="entry name" value="4pyrrol_synth_OHMeBilane_synth"/>
    <property type="match status" value="1"/>
</dbReference>
<sequence>MNRLTIGTRKSQLALVQTHAMRDALLAAHPHLTIELEHITTKGDAILDRPLAAIGDKGLFVSEIEDAMRSGKVDLAVHSAKDLPSILAPDMTIAAYPERADPRDVLVGAEGRTLADLAHGAKVGTSSPRRAAQLRNLRPDLTIIDIRGNVDTRLRKLDEGQYEAIVLAAAGLQRLGLLDRVTQFFDPYEMTPAVSQGILGIEARASDQRVAELLKVLDHAESRATAEAEKAFLATIGGGCQVAVGAFATYRAGQLHLIGMIGALDGRLVRGELTGAASEAQTLGANLAQQLLDQGGRDLL</sequence>
<comment type="pathway">
    <text evidence="2">Porphyrin-containing compound metabolism; protoporphyrin-IX biosynthesis; coproporphyrinogen-III from 5-aminolevulinate: step 2/4.</text>
</comment>
<comment type="subunit">
    <text evidence="4 8">Monomer.</text>
</comment>
<dbReference type="FunFam" id="3.40.190.10:FF:000005">
    <property type="entry name" value="Porphobilinogen deaminase"/>
    <property type="match status" value="1"/>
</dbReference>
<comment type="function">
    <text evidence="1 8">Tetrapolymerization of the monopyrrole PBG into the hydroxymethylbilane pre-uroporphyrinogen in several discrete steps.</text>
</comment>
<dbReference type="EC" id="2.5.1.61" evidence="8"/>
<keyword evidence="6 8" id="KW-0627">Porphyrin biosynthesis</keyword>
<dbReference type="InterPro" id="IPR022418">
    <property type="entry name" value="Porphobilinogen_deaminase_C"/>
</dbReference>
<comment type="catalytic activity">
    <reaction evidence="7 8">
        <text>4 porphobilinogen + H2O = hydroxymethylbilane + 4 NH4(+)</text>
        <dbReference type="Rhea" id="RHEA:13185"/>
        <dbReference type="ChEBI" id="CHEBI:15377"/>
        <dbReference type="ChEBI" id="CHEBI:28938"/>
        <dbReference type="ChEBI" id="CHEBI:57845"/>
        <dbReference type="ChEBI" id="CHEBI:58126"/>
        <dbReference type="EC" id="2.5.1.61"/>
    </reaction>
</comment>
<proteinExistence type="inferred from homology"/>
<dbReference type="PRINTS" id="PR00151">
    <property type="entry name" value="PORPHBDMNASE"/>
</dbReference>
<dbReference type="SUPFAM" id="SSF53850">
    <property type="entry name" value="Periplasmic binding protein-like II"/>
    <property type="match status" value="1"/>
</dbReference>
<name>A0A0P6XPP5_9CHLR</name>
<evidence type="ECO:0000256" key="6">
    <source>
        <dbReference type="ARBA" id="ARBA00023244"/>
    </source>
</evidence>
<dbReference type="Gene3D" id="3.30.160.40">
    <property type="entry name" value="Porphobilinogen deaminase, C-terminal domain"/>
    <property type="match status" value="1"/>
</dbReference>
<evidence type="ECO:0000256" key="3">
    <source>
        <dbReference type="ARBA" id="ARBA00005638"/>
    </source>
</evidence>
<dbReference type="PANTHER" id="PTHR11557:SF0">
    <property type="entry name" value="PORPHOBILINOGEN DEAMINASE"/>
    <property type="match status" value="1"/>
</dbReference>
<organism evidence="11 12">
    <name type="scientific">Herpetosiphon geysericola</name>
    <dbReference type="NCBI Taxonomy" id="70996"/>
    <lineage>
        <taxon>Bacteria</taxon>
        <taxon>Bacillati</taxon>
        <taxon>Chloroflexota</taxon>
        <taxon>Chloroflexia</taxon>
        <taxon>Herpetosiphonales</taxon>
        <taxon>Herpetosiphonaceae</taxon>
        <taxon>Herpetosiphon</taxon>
    </lineage>
</organism>
<dbReference type="Gene3D" id="3.40.190.10">
    <property type="entry name" value="Periplasmic binding protein-like II"/>
    <property type="match status" value="2"/>
</dbReference>
<evidence type="ECO:0000256" key="1">
    <source>
        <dbReference type="ARBA" id="ARBA00002869"/>
    </source>
</evidence>
<evidence type="ECO:0000256" key="5">
    <source>
        <dbReference type="ARBA" id="ARBA00022679"/>
    </source>
</evidence>
<dbReference type="PANTHER" id="PTHR11557">
    <property type="entry name" value="PORPHOBILINOGEN DEAMINASE"/>
    <property type="match status" value="1"/>
</dbReference>
<gene>
    <name evidence="8 11" type="primary">hemC</name>
    <name evidence="11" type="ORF">SE18_12930</name>
</gene>
<dbReference type="OrthoDB" id="9810298at2"/>
<dbReference type="Pfam" id="PF01379">
    <property type="entry name" value="Porphobil_deam"/>
    <property type="match status" value="1"/>
</dbReference>
<keyword evidence="5 8" id="KW-0808">Transferase</keyword>
<dbReference type="PATRIC" id="fig|70996.4.peg.3204"/>
<dbReference type="RefSeq" id="WP_054534880.1">
    <property type="nucleotide sequence ID" value="NZ_LGKP01000022.1"/>
</dbReference>
<evidence type="ECO:0000313" key="12">
    <source>
        <dbReference type="Proteomes" id="UP000050277"/>
    </source>
</evidence>
<dbReference type="InterPro" id="IPR000860">
    <property type="entry name" value="HemC"/>
</dbReference>
<evidence type="ECO:0000256" key="7">
    <source>
        <dbReference type="ARBA" id="ARBA00048169"/>
    </source>
</evidence>
<evidence type="ECO:0000313" key="11">
    <source>
        <dbReference type="EMBL" id="KPL85832.1"/>
    </source>
</evidence>
<dbReference type="STRING" id="70996.SE18_12930"/>
<evidence type="ECO:0000259" key="10">
    <source>
        <dbReference type="Pfam" id="PF03900"/>
    </source>
</evidence>
<keyword evidence="12" id="KW-1185">Reference proteome</keyword>
<dbReference type="HAMAP" id="MF_00260">
    <property type="entry name" value="Porphobil_deam"/>
    <property type="match status" value="1"/>
</dbReference>
<feature type="modified residue" description="S-(dipyrrolylmethanemethyl)cysteine" evidence="8">
    <location>
        <position position="240"/>
    </location>
</feature>
<dbReference type="FunFam" id="3.40.190.10:FF:000004">
    <property type="entry name" value="Porphobilinogen deaminase"/>
    <property type="match status" value="1"/>
</dbReference>
<dbReference type="GO" id="GO:0004418">
    <property type="term" value="F:hydroxymethylbilane synthase activity"/>
    <property type="evidence" value="ECO:0007669"/>
    <property type="project" value="UniProtKB-UniRule"/>
</dbReference>
<evidence type="ECO:0000256" key="4">
    <source>
        <dbReference type="ARBA" id="ARBA00011245"/>
    </source>
</evidence>
<comment type="caution">
    <text evidence="11">The sequence shown here is derived from an EMBL/GenBank/DDBJ whole genome shotgun (WGS) entry which is preliminary data.</text>
</comment>
<feature type="domain" description="Porphobilinogen deaminase C-terminal" evidence="10">
    <location>
        <begin position="225"/>
        <end position="292"/>
    </location>
</feature>
<protein>
    <recommendedName>
        <fullName evidence="8">Porphobilinogen deaminase</fullName>
        <shortName evidence="8">PBG</shortName>
        <ecNumber evidence="8">2.5.1.61</ecNumber>
    </recommendedName>
    <alternativeName>
        <fullName evidence="8">Hydroxymethylbilane synthase</fullName>
        <shortName evidence="8">HMBS</shortName>
    </alternativeName>
    <alternativeName>
        <fullName evidence="8">Pre-uroporphyrinogen synthase</fullName>
    </alternativeName>
</protein>
<comment type="similarity">
    <text evidence="3 8">Belongs to the HMBS family.</text>
</comment>
<dbReference type="GO" id="GO:0005737">
    <property type="term" value="C:cytoplasm"/>
    <property type="evidence" value="ECO:0007669"/>
    <property type="project" value="UniProtKB-UniRule"/>
</dbReference>
<dbReference type="PROSITE" id="PS00533">
    <property type="entry name" value="PORPHOBILINOGEN_DEAM"/>
    <property type="match status" value="1"/>
</dbReference>
<evidence type="ECO:0000259" key="9">
    <source>
        <dbReference type="Pfam" id="PF01379"/>
    </source>
</evidence>
<dbReference type="NCBIfam" id="TIGR00212">
    <property type="entry name" value="hemC"/>
    <property type="match status" value="1"/>
</dbReference>
<dbReference type="InterPro" id="IPR022417">
    <property type="entry name" value="Porphobilin_deaminase_N"/>
</dbReference>
<dbReference type="Pfam" id="PF03900">
    <property type="entry name" value="Porphobil_deamC"/>
    <property type="match status" value="1"/>
</dbReference>
<accession>A0A0P6XPP5</accession>
<comment type="cofactor">
    <cofactor evidence="8">
        <name>dipyrromethane</name>
        <dbReference type="ChEBI" id="CHEBI:60342"/>
    </cofactor>
    <text evidence="8">Binds 1 dipyrromethane group covalently.</text>
</comment>
<evidence type="ECO:0000256" key="8">
    <source>
        <dbReference type="HAMAP-Rule" id="MF_00260"/>
    </source>
</evidence>
<feature type="domain" description="Porphobilinogen deaminase N-terminal" evidence="9">
    <location>
        <begin position="4"/>
        <end position="211"/>
    </location>
</feature>
<evidence type="ECO:0000256" key="2">
    <source>
        <dbReference type="ARBA" id="ARBA00004735"/>
    </source>
</evidence>
<dbReference type="EMBL" id="LGKP01000022">
    <property type="protein sequence ID" value="KPL85832.1"/>
    <property type="molecule type" value="Genomic_DNA"/>
</dbReference>
<dbReference type="InterPro" id="IPR036803">
    <property type="entry name" value="Porphobilinogen_deaminase_C_sf"/>
</dbReference>
<dbReference type="InterPro" id="IPR022419">
    <property type="entry name" value="Porphobilin_deaminase_cofac_BS"/>
</dbReference>
<dbReference type="Proteomes" id="UP000050277">
    <property type="component" value="Unassembled WGS sequence"/>
</dbReference>